<dbReference type="GO" id="GO:0046872">
    <property type="term" value="F:metal ion binding"/>
    <property type="evidence" value="ECO:0007669"/>
    <property type="project" value="UniProtKB-KW"/>
</dbReference>
<evidence type="ECO:0000256" key="8">
    <source>
        <dbReference type="ARBA" id="ARBA00066766"/>
    </source>
</evidence>
<dbReference type="InterPro" id="IPR052891">
    <property type="entry name" value="DNA-3mA_glycosylase"/>
</dbReference>
<keyword evidence="2" id="KW-0227">DNA damage</keyword>
<name>E1YIJ8_9BACT</name>
<dbReference type="FunFam" id="1.10.340.30:FF:000009">
    <property type="entry name" value="DNA-3-methyladenine glycosylase I"/>
    <property type="match status" value="1"/>
</dbReference>
<accession>E1YIJ8</accession>
<dbReference type="InterPro" id="IPR005019">
    <property type="entry name" value="Adenine_glyco"/>
</dbReference>
<sequence>MDVKQAYNNREQRKMKIRCKWAGLDPVYIDYHDNEWGVEVHDDRLLFEFLVLEGAQAGLNWITILKKRNNYKAAFDGFDPEKISRYDSDKIRALLENKGIIRNRLKIESAVNNARAFLAVKKEFNSFDAYIWSFVGGKQKTNAWETYSRIPGYSKESTAMSRDLKKRGFGFAGPTICYAFMQATGMVNDHTTDCFRYKEIKTAS</sequence>
<evidence type="ECO:0000256" key="1">
    <source>
        <dbReference type="ARBA" id="ARBA00022723"/>
    </source>
</evidence>
<dbReference type="EC" id="3.2.2.20" evidence="8"/>
<dbReference type="EMBL" id="FR695874">
    <property type="protein sequence ID" value="CBX30045.1"/>
    <property type="molecule type" value="Genomic_DNA"/>
</dbReference>
<dbReference type="Gene3D" id="1.10.340.30">
    <property type="entry name" value="Hypothetical protein, domain 2"/>
    <property type="match status" value="1"/>
</dbReference>
<keyword evidence="1 9" id="KW-0479">Metal-binding</keyword>
<dbReference type="GO" id="GO:0008725">
    <property type="term" value="F:DNA-3-methyladenine glycosylase activity"/>
    <property type="evidence" value="ECO:0007669"/>
    <property type="project" value="UniProtKB-EC"/>
</dbReference>
<feature type="binding site" evidence="9">
    <location>
        <position position="19"/>
    </location>
    <ligand>
        <name>Zn(2+)</name>
        <dbReference type="ChEBI" id="CHEBI:29105"/>
    </ligand>
</feature>
<dbReference type="Pfam" id="PF03352">
    <property type="entry name" value="Adenine_glyco"/>
    <property type="match status" value="1"/>
</dbReference>
<proteinExistence type="predicted"/>
<reference evidence="10" key="1">
    <citation type="journal article" date="2011" name="Environ. Microbiol.">
        <title>Genomic insights into the metabolic potential of the polycyclic aromatic hydrocarbon degrading sulfate-reducing Deltaproteobacterium N47.</title>
        <authorList>
            <person name="Bergmann F."/>
            <person name="Selesi D."/>
            <person name="Weinmaier T."/>
            <person name="Tischler P."/>
            <person name="Rattei T."/>
            <person name="Meckenstock R.U."/>
        </authorList>
    </citation>
    <scope>NUCLEOTIDE SEQUENCE</scope>
</reference>
<feature type="binding site" evidence="9">
    <location>
        <position position="190"/>
    </location>
    <ligand>
        <name>Zn(2+)</name>
        <dbReference type="ChEBI" id="CHEBI:29105"/>
    </ligand>
</feature>
<keyword evidence="4 9" id="KW-0862">Zinc</keyword>
<feature type="binding site" evidence="9">
    <location>
        <position position="194"/>
    </location>
    <ligand>
        <name>Zn(2+)</name>
        <dbReference type="ChEBI" id="CHEBI:29105"/>
    </ligand>
</feature>
<feature type="binding site" evidence="9">
    <location>
        <position position="32"/>
    </location>
    <ligand>
        <name>Zn(2+)</name>
        <dbReference type="ChEBI" id="CHEBI:29105"/>
    </ligand>
</feature>
<evidence type="ECO:0000256" key="4">
    <source>
        <dbReference type="ARBA" id="ARBA00022833"/>
    </source>
</evidence>
<evidence type="ECO:0000256" key="3">
    <source>
        <dbReference type="ARBA" id="ARBA00022801"/>
    </source>
</evidence>
<dbReference type="PANTHER" id="PTHR30037">
    <property type="entry name" value="DNA-3-METHYLADENINE GLYCOSYLASE 1"/>
    <property type="match status" value="1"/>
</dbReference>
<dbReference type="InterPro" id="IPR004597">
    <property type="entry name" value="Tag"/>
</dbReference>
<comment type="catalytic activity">
    <reaction evidence="6">
        <text>Hydrolysis of alkylated DNA, releasing 3-methyladenine.</text>
        <dbReference type="EC" id="3.2.2.20"/>
    </reaction>
</comment>
<dbReference type="AlphaFoldDB" id="E1YIJ8"/>
<organism evidence="10">
    <name type="scientific">uncultured Desulfobacterium sp</name>
    <dbReference type="NCBI Taxonomy" id="201089"/>
    <lineage>
        <taxon>Bacteria</taxon>
        <taxon>Pseudomonadati</taxon>
        <taxon>Thermodesulfobacteriota</taxon>
        <taxon>Desulfobacteria</taxon>
        <taxon>Desulfobacterales</taxon>
        <taxon>Desulfobacteriaceae</taxon>
        <taxon>Desulfobacterium</taxon>
        <taxon>environmental samples</taxon>
    </lineage>
</organism>
<comment type="function">
    <text evidence="7">Hydrolysis of the deoxyribose N-glycosidic bond to excise 3-methyladenine from the damaged DNA polymer formed by alkylation lesions.</text>
</comment>
<dbReference type="GO" id="GO:0006284">
    <property type="term" value="P:base-excision repair"/>
    <property type="evidence" value="ECO:0007669"/>
    <property type="project" value="InterPro"/>
</dbReference>
<evidence type="ECO:0000256" key="2">
    <source>
        <dbReference type="ARBA" id="ARBA00022763"/>
    </source>
</evidence>
<dbReference type="NCBIfam" id="TIGR00624">
    <property type="entry name" value="tag"/>
    <property type="match status" value="1"/>
</dbReference>
<evidence type="ECO:0000256" key="5">
    <source>
        <dbReference type="ARBA" id="ARBA00023204"/>
    </source>
</evidence>
<protein>
    <recommendedName>
        <fullName evidence="8">DNA-3-methyladenine glycosylase I</fullName>
        <ecNumber evidence="8">3.2.2.20</ecNumber>
    </recommendedName>
</protein>
<evidence type="ECO:0000313" key="10">
    <source>
        <dbReference type="EMBL" id="CBX30045.1"/>
    </source>
</evidence>
<keyword evidence="3" id="KW-0378">Hydrolase</keyword>
<dbReference type="InterPro" id="IPR011257">
    <property type="entry name" value="DNA_glycosylase"/>
</dbReference>
<evidence type="ECO:0000256" key="6">
    <source>
        <dbReference type="ARBA" id="ARBA00052558"/>
    </source>
</evidence>
<evidence type="ECO:0000256" key="7">
    <source>
        <dbReference type="ARBA" id="ARBA00057608"/>
    </source>
</evidence>
<gene>
    <name evidence="10" type="ORF">N47_D28540</name>
</gene>
<keyword evidence="5" id="KW-0234">DNA repair</keyword>
<dbReference type="SUPFAM" id="SSF48150">
    <property type="entry name" value="DNA-glycosylase"/>
    <property type="match status" value="1"/>
</dbReference>
<evidence type="ECO:0000256" key="9">
    <source>
        <dbReference type="PIRSR" id="PIRSR604597-1"/>
    </source>
</evidence>
<dbReference type="PANTHER" id="PTHR30037:SF4">
    <property type="entry name" value="DNA-3-METHYLADENINE GLYCOSYLASE I"/>
    <property type="match status" value="1"/>
</dbReference>